<sequence>MASPAEHSSAAPQDVETDQQHNNSAVLDSVQHDEELPPFEPVFALLTNNTTNSTIHPRVHYVFSDDDATPLDAESADDPSHRPIVVDLVPNEANDGWKVSWASSLSPDFAVVATELSKQQQGSADGEADASTGTLMLRIDGVTREPVDTRFDPDNSQPNSGSASGAIGKDEAESLADEFRRRLAGMKTVVDAGQQRRLAALEQTGAYAPEDTTEAHNFLVDNTEFEPRETDV</sequence>
<gene>
    <name evidence="2" type="ORF">VHEMI04848</name>
</gene>
<feature type="region of interest" description="Disordered" evidence="1">
    <location>
        <begin position="1"/>
        <end position="34"/>
    </location>
</feature>
<organism evidence="2 3">
    <name type="scientific">[Torrubiella] hemipterigena</name>
    <dbReference type="NCBI Taxonomy" id="1531966"/>
    <lineage>
        <taxon>Eukaryota</taxon>
        <taxon>Fungi</taxon>
        <taxon>Dikarya</taxon>
        <taxon>Ascomycota</taxon>
        <taxon>Pezizomycotina</taxon>
        <taxon>Sordariomycetes</taxon>
        <taxon>Hypocreomycetidae</taxon>
        <taxon>Hypocreales</taxon>
        <taxon>Clavicipitaceae</taxon>
        <taxon>Clavicipitaceae incertae sedis</taxon>
        <taxon>'Torrubiella' clade</taxon>
    </lineage>
</organism>
<proteinExistence type="predicted"/>
<dbReference type="HOGENOM" id="CLU_078262_0_0_1"/>
<reference evidence="2 3" key="1">
    <citation type="journal article" date="2015" name="Genome Announc.">
        <title>Draft Genome Sequence and Gene Annotation of the Entomopathogenic Fungus Verticillium hemipterigenum.</title>
        <authorList>
            <person name="Horn F."/>
            <person name="Habel A."/>
            <person name="Scharf D.H."/>
            <person name="Dworschak J."/>
            <person name="Brakhage A.A."/>
            <person name="Guthke R."/>
            <person name="Hertweck C."/>
            <person name="Linde J."/>
        </authorList>
    </citation>
    <scope>NUCLEOTIDE SEQUENCE [LARGE SCALE GENOMIC DNA]</scope>
</reference>
<protein>
    <submittedName>
        <fullName evidence="2">Uncharacterized protein</fullName>
    </submittedName>
</protein>
<dbReference type="STRING" id="1531966.A0A0A1T2E1"/>
<feature type="region of interest" description="Disordered" evidence="1">
    <location>
        <begin position="144"/>
        <end position="173"/>
    </location>
</feature>
<feature type="compositionally biased region" description="Polar residues" evidence="1">
    <location>
        <begin position="154"/>
        <end position="163"/>
    </location>
</feature>
<evidence type="ECO:0000313" key="3">
    <source>
        <dbReference type="Proteomes" id="UP000039046"/>
    </source>
</evidence>
<keyword evidence="3" id="KW-1185">Reference proteome</keyword>
<dbReference type="EMBL" id="CDHN01000002">
    <property type="protein sequence ID" value="CEJ88819.1"/>
    <property type="molecule type" value="Genomic_DNA"/>
</dbReference>
<accession>A0A0A1T2E1</accession>
<dbReference type="OrthoDB" id="1681166at2759"/>
<name>A0A0A1T2E1_9HYPO</name>
<evidence type="ECO:0000256" key="1">
    <source>
        <dbReference type="SAM" id="MobiDB-lite"/>
    </source>
</evidence>
<evidence type="ECO:0000313" key="2">
    <source>
        <dbReference type="EMBL" id="CEJ88819.1"/>
    </source>
</evidence>
<dbReference type="AlphaFoldDB" id="A0A0A1T2E1"/>
<feature type="compositionally biased region" description="Basic and acidic residues" evidence="1">
    <location>
        <begin position="144"/>
        <end position="153"/>
    </location>
</feature>
<dbReference type="Proteomes" id="UP000039046">
    <property type="component" value="Unassembled WGS sequence"/>
</dbReference>